<dbReference type="EMBL" id="MT144866">
    <property type="protein sequence ID" value="QJI00654.1"/>
    <property type="molecule type" value="Genomic_DNA"/>
</dbReference>
<name>A0A6M3XV28_9ZZZZ</name>
<proteinExistence type="predicted"/>
<organism evidence="1">
    <name type="scientific">viral metagenome</name>
    <dbReference type="NCBI Taxonomy" id="1070528"/>
    <lineage>
        <taxon>unclassified sequences</taxon>
        <taxon>metagenomes</taxon>
        <taxon>organismal metagenomes</taxon>
    </lineage>
</organism>
<accession>A0A6M3XV28</accession>
<reference evidence="1" key="1">
    <citation type="submission" date="2020-03" db="EMBL/GenBank/DDBJ databases">
        <title>The deep terrestrial virosphere.</title>
        <authorList>
            <person name="Holmfeldt K."/>
            <person name="Nilsson E."/>
            <person name="Simone D."/>
            <person name="Lopez-Fernandez M."/>
            <person name="Wu X."/>
            <person name="de Brujin I."/>
            <person name="Lundin D."/>
            <person name="Andersson A."/>
            <person name="Bertilsson S."/>
            <person name="Dopson M."/>
        </authorList>
    </citation>
    <scope>NUCLEOTIDE SEQUENCE</scope>
    <source>
        <strain evidence="1">TM448B02017</strain>
    </source>
</reference>
<gene>
    <name evidence="1" type="ORF">TM448B02017_0014</name>
</gene>
<protein>
    <submittedName>
        <fullName evidence="1">Uncharacterized protein</fullName>
    </submittedName>
</protein>
<sequence>MDRYNRQMRDIARGDDKFAVKAASCTLTTYEQQIRVNSTAGAVEIKLPPVVEAKGLMFSIIVETYVSAVTIVDQDDSYDWADITHNGAADGNLLYSDGYTWWVLVTKT</sequence>
<evidence type="ECO:0000313" key="1">
    <source>
        <dbReference type="EMBL" id="QJI00654.1"/>
    </source>
</evidence>
<dbReference type="AlphaFoldDB" id="A0A6M3XV28"/>